<comment type="catalytic activity">
    <reaction evidence="10">
        <text>a 2,3-saturated acyl-[ACP] + NADP(+) = a (2E)-enoyl-[ACP] + NADPH + H(+)</text>
        <dbReference type="Rhea" id="RHEA:22564"/>
        <dbReference type="Rhea" id="RHEA-COMP:9925"/>
        <dbReference type="Rhea" id="RHEA-COMP:9926"/>
        <dbReference type="ChEBI" id="CHEBI:15378"/>
        <dbReference type="ChEBI" id="CHEBI:57783"/>
        <dbReference type="ChEBI" id="CHEBI:58349"/>
        <dbReference type="ChEBI" id="CHEBI:78784"/>
        <dbReference type="ChEBI" id="CHEBI:78785"/>
        <dbReference type="EC" id="1.3.1.104"/>
    </reaction>
</comment>
<evidence type="ECO:0000313" key="12">
    <source>
        <dbReference type="EMBL" id="MBB3940351.1"/>
    </source>
</evidence>
<protein>
    <recommendedName>
        <fullName evidence="9">enoyl-[acyl-carrier-protein] reductase</fullName>
        <ecNumber evidence="9">1.3.1.104</ecNumber>
    </recommendedName>
</protein>
<comment type="similarity">
    <text evidence="1">Belongs to the zinc-containing alcohol dehydrogenase family. Quinone oxidoreductase subfamily.</text>
</comment>
<proteinExistence type="inferred from homology"/>
<dbReference type="SMART" id="SM00829">
    <property type="entry name" value="PKS_ER"/>
    <property type="match status" value="1"/>
</dbReference>
<dbReference type="Gene3D" id="3.40.50.720">
    <property type="entry name" value="NAD(P)-binding Rossmann-like Domain"/>
    <property type="match status" value="1"/>
</dbReference>
<keyword evidence="8" id="KW-0275">Fatty acid biosynthesis</keyword>
<dbReference type="RefSeq" id="WP_183616979.1">
    <property type="nucleotide sequence ID" value="NZ_JACIDY010000004.1"/>
</dbReference>
<name>A0A7W6FYK8_9SPHN</name>
<dbReference type="InterPro" id="IPR013149">
    <property type="entry name" value="ADH-like_C"/>
</dbReference>
<dbReference type="Proteomes" id="UP000561459">
    <property type="component" value="Unassembled WGS sequence"/>
</dbReference>
<evidence type="ECO:0000256" key="2">
    <source>
        <dbReference type="ARBA" id="ARBA00022516"/>
    </source>
</evidence>
<evidence type="ECO:0000256" key="5">
    <source>
        <dbReference type="ARBA" id="ARBA00022946"/>
    </source>
</evidence>
<evidence type="ECO:0000256" key="3">
    <source>
        <dbReference type="ARBA" id="ARBA00022832"/>
    </source>
</evidence>
<keyword evidence="3" id="KW-0276">Fatty acid metabolism</keyword>
<keyword evidence="13" id="KW-1185">Reference proteome</keyword>
<evidence type="ECO:0000256" key="8">
    <source>
        <dbReference type="ARBA" id="ARBA00023160"/>
    </source>
</evidence>
<evidence type="ECO:0000256" key="9">
    <source>
        <dbReference type="ARBA" id="ARBA00038963"/>
    </source>
</evidence>
<reference evidence="12 13" key="1">
    <citation type="submission" date="2020-08" db="EMBL/GenBank/DDBJ databases">
        <title>Genomic Encyclopedia of Type Strains, Phase IV (KMG-IV): sequencing the most valuable type-strain genomes for metagenomic binning, comparative biology and taxonomic classification.</title>
        <authorList>
            <person name="Goeker M."/>
        </authorList>
    </citation>
    <scope>NUCLEOTIDE SEQUENCE [LARGE SCALE GENOMIC DNA]</scope>
    <source>
        <strain evidence="12 13">DSM 27568</strain>
    </source>
</reference>
<keyword evidence="7" id="KW-0443">Lipid metabolism</keyword>
<dbReference type="InterPro" id="IPR020843">
    <property type="entry name" value="ER"/>
</dbReference>
<dbReference type="EMBL" id="JACIDY010000004">
    <property type="protein sequence ID" value="MBB3940351.1"/>
    <property type="molecule type" value="Genomic_DNA"/>
</dbReference>
<feature type="domain" description="Enoyl reductase (ER)" evidence="11">
    <location>
        <begin position="6"/>
        <end position="317"/>
    </location>
</feature>
<dbReference type="Gene3D" id="3.90.180.10">
    <property type="entry name" value="Medium-chain alcohol dehydrogenases, catalytic domain"/>
    <property type="match status" value="1"/>
</dbReference>
<evidence type="ECO:0000256" key="7">
    <source>
        <dbReference type="ARBA" id="ARBA00023098"/>
    </source>
</evidence>
<dbReference type="InterPro" id="IPR013154">
    <property type="entry name" value="ADH-like_N"/>
</dbReference>
<sequence length="323" mass="33210">MKAILGDGDGGVVIRDVADAPAPGAGEVRVTMALAPVNPADRMLVAGAYSLAVAHDEIVGAEGVGRVDTVGHEVAGLLPGDRVICLDRGNWTQQRTIAADRVIRVPDALADPLAAVLRINPPTAERMLGKGDLHPGDWVILNGAASMVGRLTVVLARERGVRTLCLVRDVGAAAPVLSNLGADAIIADDGEVPQRAAAIIGEAGARLALDCVAGEASGRLAACLGHSGLLMVYGNLSGQACAIPSSLLTGRGVKVRGFSLRPDEGRAARAELQPMFARLAQLLADNPAIVPPHTVYPAARIAFALDHPGPGRALIALDRAAWT</sequence>
<organism evidence="12 13">
    <name type="scientific">Novosphingobium fluoreni</name>
    <dbReference type="NCBI Taxonomy" id="1391222"/>
    <lineage>
        <taxon>Bacteria</taxon>
        <taxon>Pseudomonadati</taxon>
        <taxon>Pseudomonadota</taxon>
        <taxon>Alphaproteobacteria</taxon>
        <taxon>Sphingomonadales</taxon>
        <taxon>Sphingomonadaceae</taxon>
        <taxon>Novosphingobium</taxon>
    </lineage>
</organism>
<accession>A0A7W6FYK8</accession>
<keyword evidence="6" id="KW-0560">Oxidoreductase</keyword>
<dbReference type="Pfam" id="PF08240">
    <property type="entry name" value="ADH_N"/>
    <property type="match status" value="1"/>
</dbReference>
<comment type="caution">
    <text evidence="12">The sequence shown here is derived from an EMBL/GenBank/DDBJ whole genome shotgun (WGS) entry which is preliminary data.</text>
</comment>
<evidence type="ECO:0000256" key="10">
    <source>
        <dbReference type="ARBA" id="ARBA00048843"/>
    </source>
</evidence>
<evidence type="ECO:0000256" key="1">
    <source>
        <dbReference type="ARBA" id="ARBA00010371"/>
    </source>
</evidence>
<dbReference type="Pfam" id="PF00107">
    <property type="entry name" value="ADH_zinc_N"/>
    <property type="match status" value="1"/>
</dbReference>
<keyword evidence="2" id="KW-0444">Lipid biosynthesis</keyword>
<dbReference type="EC" id="1.3.1.104" evidence="9"/>
<gene>
    <name evidence="12" type="ORF">GGR39_002008</name>
</gene>
<dbReference type="GO" id="GO:0006633">
    <property type="term" value="P:fatty acid biosynthetic process"/>
    <property type="evidence" value="ECO:0007669"/>
    <property type="project" value="UniProtKB-KW"/>
</dbReference>
<dbReference type="SUPFAM" id="SSF51735">
    <property type="entry name" value="NAD(P)-binding Rossmann-fold domains"/>
    <property type="match status" value="1"/>
</dbReference>
<keyword evidence="5" id="KW-0809">Transit peptide</keyword>
<dbReference type="InterPro" id="IPR036291">
    <property type="entry name" value="NAD(P)-bd_dom_sf"/>
</dbReference>
<dbReference type="AlphaFoldDB" id="A0A7W6FYK8"/>
<keyword evidence="4" id="KW-0521">NADP</keyword>
<dbReference type="InterPro" id="IPR011032">
    <property type="entry name" value="GroES-like_sf"/>
</dbReference>
<evidence type="ECO:0000313" key="13">
    <source>
        <dbReference type="Proteomes" id="UP000561459"/>
    </source>
</evidence>
<dbReference type="PANTHER" id="PTHR43981">
    <property type="entry name" value="ENOYL-[ACYL-CARRIER-PROTEIN] REDUCTASE, MITOCHONDRIAL"/>
    <property type="match status" value="1"/>
</dbReference>
<dbReference type="PANTHER" id="PTHR43981:SF2">
    <property type="entry name" value="ENOYL-[ACYL-CARRIER-PROTEIN] REDUCTASE, MITOCHONDRIAL"/>
    <property type="match status" value="1"/>
</dbReference>
<dbReference type="InterPro" id="IPR051034">
    <property type="entry name" value="Mito_Enoyl-ACP_Reductase"/>
</dbReference>
<dbReference type="SUPFAM" id="SSF50129">
    <property type="entry name" value="GroES-like"/>
    <property type="match status" value="1"/>
</dbReference>
<evidence type="ECO:0000259" key="11">
    <source>
        <dbReference type="SMART" id="SM00829"/>
    </source>
</evidence>
<evidence type="ECO:0000256" key="6">
    <source>
        <dbReference type="ARBA" id="ARBA00023002"/>
    </source>
</evidence>
<evidence type="ECO:0000256" key="4">
    <source>
        <dbReference type="ARBA" id="ARBA00022857"/>
    </source>
</evidence>
<dbReference type="GO" id="GO:0141148">
    <property type="term" value="F:enoyl-[acyl-carrier-protein] reductase (NADPH) activity"/>
    <property type="evidence" value="ECO:0007669"/>
    <property type="project" value="UniProtKB-EC"/>
</dbReference>